<evidence type="ECO:0000313" key="1">
    <source>
        <dbReference type="EMBL" id="ALA56642.1"/>
    </source>
</evidence>
<reference evidence="1 2" key="1">
    <citation type="journal article" date="2015" name="Proc. Natl. Acad. Sci. U.S.A.">
        <title>Expanded metabolic versatility of ubiquitous nitrite-oxidizing bacteria from the genus Nitrospira.</title>
        <authorList>
            <person name="Koch H."/>
            <person name="Lucker S."/>
            <person name="Albertsen M."/>
            <person name="Kitzinger K."/>
            <person name="Herbold C."/>
            <person name="Spieck E."/>
            <person name="Nielsen P.H."/>
            <person name="Wagner M."/>
            <person name="Daims H."/>
        </authorList>
    </citation>
    <scope>NUCLEOTIDE SEQUENCE [LARGE SCALE GENOMIC DNA]</scope>
    <source>
        <strain evidence="1 2">NSP M-1</strain>
    </source>
</reference>
<dbReference type="AlphaFoldDB" id="A0A0K2G7Q2"/>
<evidence type="ECO:0000313" key="2">
    <source>
        <dbReference type="Proteomes" id="UP000069205"/>
    </source>
</evidence>
<dbReference type="EMBL" id="CP011801">
    <property type="protein sequence ID" value="ALA56642.1"/>
    <property type="molecule type" value="Genomic_DNA"/>
</dbReference>
<proteinExistence type="predicted"/>
<dbReference type="Proteomes" id="UP000069205">
    <property type="component" value="Chromosome"/>
</dbReference>
<organism evidence="1 2">
    <name type="scientific">Nitrospira moscoviensis</name>
    <dbReference type="NCBI Taxonomy" id="42253"/>
    <lineage>
        <taxon>Bacteria</taxon>
        <taxon>Pseudomonadati</taxon>
        <taxon>Nitrospirota</taxon>
        <taxon>Nitrospiria</taxon>
        <taxon>Nitrospirales</taxon>
        <taxon>Nitrospiraceae</taxon>
        <taxon>Nitrospira</taxon>
    </lineage>
</organism>
<name>A0A0K2G7Q2_NITMO</name>
<accession>A0A0K2G7Q2</accession>
<sequence>MAERVGFEPTVPLPGRMLSKHVDSSTLAPLRVDRQKKRHLSTPDFGAARRRTQSARGLDRLLQRLTLSRLVPILTATKGGAE</sequence>
<dbReference type="STRING" id="42253.NITMOv2_0202"/>
<protein>
    <submittedName>
        <fullName evidence="1">Uncharacterized protein</fullName>
    </submittedName>
</protein>
<keyword evidence="2" id="KW-1185">Reference proteome</keyword>
<gene>
    <name evidence="1" type="ORF">NITMOv2_0202</name>
</gene>
<dbReference type="KEGG" id="nmv:NITMOv2_0202"/>